<evidence type="ECO:0000256" key="2">
    <source>
        <dbReference type="SAM" id="MobiDB-lite"/>
    </source>
</evidence>
<keyword evidence="3" id="KW-0812">Transmembrane</keyword>
<keyword evidence="3" id="KW-1133">Transmembrane helix</keyword>
<accession>A0A3D9XCY3</accession>
<reference evidence="4 5" key="1">
    <citation type="submission" date="2018-08" db="EMBL/GenBank/DDBJ databases">
        <title>Genomic Encyclopedia of Archaeal and Bacterial Type Strains, Phase II (KMG-II): from individual species to whole genera.</title>
        <authorList>
            <person name="Goeker M."/>
        </authorList>
    </citation>
    <scope>NUCLEOTIDE SEQUENCE [LARGE SCALE GENOMIC DNA]</scope>
    <source>
        <strain evidence="4 5">DSM 17099</strain>
    </source>
</reference>
<keyword evidence="1" id="KW-0201">Cytochrome c-type biogenesis</keyword>
<evidence type="ECO:0000256" key="1">
    <source>
        <dbReference type="ARBA" id="ARBA00022748"/>
    </source>
</evidence>
<evidence type="ECO:0000313" key="5">
    <source>
        <dbReference type="Proteomes" id="UP000256941"/>
    </source>
</evidence>
<dbReference type="InterPro" id="IPR017560">
    <property type="entry name" value="Cyt_c_biogenesis_CcmI"/>
</dbReference>
<dbReference type="GO" id="GO:0017004">
    <property type="term" value="P:cytochrome complex assembly"/>
    <property type="evidence" value="ECO:0007669"/>
    <property type="project" value="UniProtKB-KW"/>
</dbReference>
<dbReference type="InterPro" id="IPR011990">
    <property type="entry name" value="TPR-like_helical_dom_sf"/>
</dbReference>
<name>A0A3D9XCY3_PARVE</name>
<dbReference type="SUPFAM" id="SSF48452">
    <property type="entry name" value="TPR-like"/>
    <property type="match status" value="1"/>
</dbReference>
<dbReference type="Proteomes" id="UP000256941">
    <property type="component" value="Unassembled WGS sequence"/>
</dbReference>
<evidence type="ECO:0000313" key="4">
    <source>
        <dbReference type="EMBL" id="REF67481.1"/>
    </source>
</evidence>
<sequence length="415" mass="44574">MFWIICAALAGVVAVAIAAPLLRRQGEAAEPAAAYDLRIYRDQLREVERDLERGVIDTADAERLRVEIGRKVLAADRALERAGSTRRSAGGWAALALLAVLLGGAFLTYQRLGQPDRPDAPIAQRIAQAQELYDTRPSQAEAEAQAPRPARPEPDADYVALIERLREAVMKNPNDPRGLELLAEHEERLGNLVAAKDAQRRLVALRGDKASAEDLARLAGLTIEAAGGIITREAEDTVAQALARDARNPQARFMAGLLHLQNGRPDQAFPVWARLLAEGPEDAPWIAPIRGSIQDLAWFAGHPDYTPPEPAASGTPGMPSLPAMPGPDADAMAAAEEMTAEERQQMVEGMVKGLETRLATQGGTPEEWARLISSLPVIGQKDHADDILGEARKQFAGDAAALEVIEAAAKQAGLE</sequence>
<organism evidence="4 5">
    <name type="scientific">Paracoccus versutus</name>
    <name type="common">Thiobacillus versutus</name>
    <dbReference type="NCBI Taxonomy" id="34007"/>
    <lineage>
        <taxon>Bacteria</taxon>
        <taxon>Pseudomonadati</taxon>
        <taxon>Pseudomonadota</taxon>
        <taxon>Alphaproteobacteria</taxon>
        <taxon>Rhodobacterales</taxon>
        <taxon>Paracoccaceae</taxon>
        <taxon>Paracoccus</taxon>
    </lineage>
</organism>
<dbReference type="NCBIfam" id="TIGR03142">
    <property type="entry name" value="cytochro_ccmI"/>
    <property type="match status" value="1"/>
</dbReference>
<proteinExistence type="predicted"/>
<gene>
    <name evidence="4" type="ORF">BDD41_4508</name>
</gene>
<dbReference type="EMBL" id="QTUJ01000004">
    <property type="protein sequence ID" value="REF67481.1"/>
    <property type="molecule type" value="Genomic_DNA"/>
</dbReference>
<feature type="compositionally biased region" description="Low complexity" evidence="2">
    <location>
        <begin position="139"/>
        <end position="148"/>
    </location>
</feature>
<keyword evidence="3" id="KW-0472">Membrane</keyword>
<dbReference type="AlphaFoldDB" id="A0A3D9XCY3"/>
<protein>
    <submittedName>
        <fullName evidence="4">Cytochrome c-type biogenesis protein CcmH</fullName>
    </submittedName>
</protein>
<feature type="transmembrane region" description="Helical" evidence="3">
    <location>
        <begin position="89"/>
        <end position="109"/>
    </location>
</feature>
<dbReference type="Gene3D" id="1.25.40.10">
    <property type="entry name" value="Tetratricopeptide repeat domain"/>
    <property type="match status" value="1"/>
</dbReference>
<comment type="caution">
    <text evidence="4">The sequence shown here is derived from an EMBL/GenBank/DDBJ whole genome shotgun (WGS) entry which is preliminary data.</text>
</comment>
<feature type="region of interest" description="Disordered" evidence="2">
    <location>
        <begin position="134"/>
        <end position="154"/>
    </location>
</feature>
<evidence type="ECO:0000256" key="3">
    <source>
        <dbReference type="SAM" id="Phobius"/>
    </source>
</evidence>
<dbReference type="RefSeq" id="WP_116223054.1">
    <property type="nucleotide sequence ID" value="NZ_CP038197.1"/>
</dbReference>